<sequence length="327" mass="33323">MLELLRPKPFRGDQVAAGTVVLVLLVALLESRFGDAWAVGVHLAYTTAAAALVLGMSVAAPREPDGPPAWHSTLYVAGFLLAGLALLNLGDLLGADGGAGLFSWVGALLTALATWMSRGRDAASGTLLAAVAGVGTTVAFVSFAFDPDGGGAYRWLLLADAVVLALMALWQRIRGPAHGVQLLNAAGLALLAIAAIFALEAFDGLLGLVFDVTPETGTLYGDERDESPGGVGWGWTMLMLAGGIGILSAGAADNERGNVLVGIAVLLAFTIMAADGNLVGWPIIFAVAAVAFLVIGLRPSTPVPDEPPAGAGGDPSDGARLPFPRPR</sequence>
<feature type="region of interest" description="Disordered" evidence="1">
    <location>
        <begin position="303"/>
        <end position="327"/>
    </location>
</feature>
<evidence type="ECO:0000313" key="3">
    <source>
        <dbReference type="EMBL" id="XAY04963.1"/>
    </source>
</evidence>
<dbReference type="KEGG" id="parq:DSM112329_01801"/>
<feature type="transmembrane region" description="Helical" evidence="2">
    <location>
        <begin position="127"/>
        <end position="145"/>
    </location>
</feature>
<feature type="transmembrane region" description="Helical" evidence="2">
    <location>
        <begin position="12"/>
        <end position="30"/>
    </location>
</feature>
<feature type="transmembrane region" description="Helical" evidence="2">
    <location>
        <begin position="280"/>
        <end position="297"/>
    </location>
</feature>
<gene>
    <name evidence="3" type="ORF">DSM112329_01801</name>
</gene>
<feature type="transmembrane region" description="Helical" evidence="2">
    <location>
        <begin position="36"/>
        <end position="60"/>
    </location>
</feature>
<proteinExistence type="predicted"/>
<protein>
    <recommendedName>
        <fullName evidence="4">DUF2157 domain-containing protein</fullName>
    </recommendedName>
</protein>
<dbReference type="AlphaFoldDB" id="A0AAU7ATG4"/>
<feature type="transmembrane region" description="Helical" evidence="2">
    <location>
        <begin position="230"/>
        <end position="250"/>
    </location>
</feature>
<dbReference type="EMBL" id="CP114014">
    <property type="protein sequence ID" value="XAY04963.1"/>
    <property type="molecule type" value="Genomic_DNA"/>
</dbReference>
<keyword evidence="2" id="KW-0472">Membrane</keyword>
<accession>A0AAU7ATG4</accession>
<reference evidence="3" key="1">
    <citation type="submission" date="2022-12" db="EMBL/GenBank/DDBJ databases">
        <title>Paraconexibacter alkalitolerans sp. nov. and Baekduia alba sp. nov., isolated from soil and emended description of the genera Paraconexibacter (Chun et al., 2020) and Baekduia (An et al., 2020).</title>
        <authorList>
            <person name="Vieira S."/>
            <person name="Huber K.J."/>
            <person name="Geppert A."/>
            <person name="Wolf J."/>
            <person name="Neumann-Schaal M."/>
            <person name="Muesken M."/>
            <person name="Overmann J."/>
        </authorList>
    </citation>
    <scope>NUCLEOTIDE SEQUENCE</scope>
    <source>
        <strain evidence="3">AEG42_29</strain>
    </source>
</reference>
<evidence type="ECO:0000256" key="2">
    <source>
        <dbReference type="SAM" id="Phobius"/>
    </source>
</evidence>
<organism evidence="3">
    <name type="scientific">Paraconexibacter sp. AEG42_29</name>
    <dbReference type="NCBI Taxonomy" id="2997339"/>
    <lineage>
        <taxon>Bacteria</taxon>
        <taxon>Bacillati</taxon>
        <taxon>Actinomycetota</taxon>
        <taxon>Thermoleophilia</taxon>
        <taxon>Solirubrobacterales</taxon>
        <taxon>Paraconexibacteraceae</taxon>
        <taxon>Paraconexibacter</taxon>
    </lineage>
</organism>
<feature type="transmembrane region" description="Helical" evidence="2">
    <location>
        <begin position="72"/>
        <end position="89"/>
    </location>
</feature>
<keyword evidence="2" id="KW-0812">Transmembrane</keyword>
<evidence type="ECO:0008006" key="4">
    <source>
        <dbReference type="Google" id="ProtNLM"/>
    </source>
</evidence>
<dbReference type="RefSeq" id="WP_354701485.1">
    <property type="nucleotide sequence ID" value="NZ_CP114014.1"/>
</dbReference>
<feature type="transmembrane region" description="Helical" evidence="2">
    <location>
        <begin position="182"/>
        <end position="210"/>
    </location>
</feature>
<feature type="transmembrane region" description="Helical" evidence="2">
    <location>
        <begin position="257"/>
        <end position="274"/>
    </location>
</feature>
<name>A0AAU7ATG4_9ACTN</name>
<evidence type="ECO:0000256" key="1">
    <source>
        <dbReference type="SAM" id="MobiDB-lite"/>
    </source>
</evidence>
<feature type="transmembrane region" description="Helical" evidence="2">
    <location>
        <begin position="95"/>
        <end position="115"/>
    </location>
</feature>
<keyword evidence="2" id="KW-1133">Transmembrane helix</keyword>